<protein>
    <recommendedName>
        <fullName evidence="1">ESAT-6-like protein</fullName>
    </recommendedName>
</protein>
<dbReference type="InterPro" id="IPR036689">
    <property type="entry name" value="ESAT-6-like_sf"/>
</dbReference>
<evidence type="ECO:0000313" key="2">
    <source>
        <dbReference type="EMBL" id="ORX02116.1"/>
    </source>
</evidence>
<dbReference type="Proteomes" id="UP000193090">
    <property type="component" value="Unassembled WGS sequence"/>
</dbReference>
<dbReference type="Pfam" id="PF06013">
    <property type="entry name" value="WXG100"/>
    <property type="match status" value="1"/>
</dbReference>
<dbReference type="SUPFAM" id="SSF140453">
    <property type="entry name" value="EsxAB dimer-like"/>
    <property type="match status" value="1"/>
</dbReference>
<keyword evidence="3" id="KW-1185">Reference proteome</keyword>
<dbReference type="Gene3D" id="1.10.287.1060">
    <property type="entry name" value="ESAT-6-like"/>
    <property type="match status" value="1"/>
</dbReference>
<comment type="similarity">
    <text evidence="1">Belongs to the WXG100 family.</text>
</comment>
<dbReference type="NCBIfam" id="TIGR03930">
    <property type="entry name" value="WXG100_ESAT6"/>
    <property type="match status" value="1"/>
</dbReference>
<organism evidence="2 3">
    <name type="scientific">Mycolicibacillus trivialis</name>
    <dbReference type="NCBI Taxonomy" id="1798"/>
    <lineage>
        <taxon>Bacteria</taxon>
        <taxon>Bacillati</taxon>
        <taxon>Actinomycetota</taxon>
        <taxon>Actinomycetes</taxon>
        <taxon>Mycobacteriales</taxon>
        <taxon>Mycobacteriaceae</taxon>
        <taxon>Mycolicibacillus</taxon>
    </lineage>
</organism>
<dbReference type="InterPro" id="IPR010310">
    <property type="entry name" value="T7SS_ESAT-6-like"/>
</dbReference>
<dbReference type="AlphaFoldDB" id="A0A1X2EH86"/>
<sequence>MEHVLSYRFDAMDDLIRRDIQATSARIAGALQDLSRQIAPLLQTWTREAATAYRDEQHRWHRAAAALNDILVELGNAVRDGAGELAHTDRQAANSWRR</sequence>
<comment type="caution">
    <text evidence="2">The sequence shown here is derived from an EMBL/GenBank/DDBJ whole genome shotgun (WGS) entry which is preliminary data.</text>
</comment>
<dbReference type="OrthoDB" id="3387628at2"/>
<dbReference type="STRING" id="1798.AWC30_12970"/>
<evidence type="ECO:0000256" key="1">
    <source>
        <dbReference type="RuleBase" id="RU362001"/>
    </source>
</evidence>
<dbReference type="RefSeq" id="WP_085110606.1">
    <property type="nucleotide sequence ID" value="NZ_JACKSN010000129.1"/>
</dbReference>
<dbReference type="EMBL" id="LQPZ01000033">
    <property type="protein sequence ID" value="ORX02116.1"/>
    <property type="molecule type" value="Genomic_DNA"/>
</dbReference>
<name>A0A1X2EH86_9MYCO</name>
<gene>
    <name evidence="2" type="ORF">AWC30_12970</name>
</gene>
<proteinExistence type="inferred from homology"/>
<reference evidence="2 3" key="1">
    <citation type="submission" date="2016-01" db="EMBL/GenBank/DDBJ databases">
        <title>The new phylogeny of the genus Mycobacterium.</title>
        <authorList>
            <person name="Tarcisio F."/>
            <person name="Conor M."/>
            <person name="Antonella G."/>
            <person name="Elisabetta G."/>
            <person name="Giulia F.S."/>
            <person name="Sara T."/>
            <person name="Anna F."/>
            <person name="Clotilde B."/>
            <person name="Roberto B."/>
            <person name="Veronica D.S."/>
            <person name="Fabio R."/>
            <person name="Monica P."/>
            <person name="Olivier J."/>
            <person name="Enrico T."/>
            <person name="Nicola S."/>
        </authorList>
    </citation>
    <scope>NUCLEOTIDE SEQUENCE [LARGE SCALE GENOMIC DNA]</scope>
    <source>
        <strain evidence="2 3">DSM 44153</strain>
    </source>
</reference>
<evidence type="ECO:0000313" key="3">
    <source>
        <dbReference type="Proteomes" id="UP000193090"/>
    </source>
</evidence>
<accession>A0A1X2EH86</accession>